<protein>
    <submittedName>
        <fullName evidence="2">Uncharacterized protein</fullName>
    </submittedName>
</protein>
<comment type="caution">
    <text evidence="2">The sequence shown here is derived from an EMBL/GenBank/DDBJ whole genome shotgun (WGS) entry which is preliminary data.</text>
</comment>
<keyword evidence="1" id="KW-0472">Membrane</keyword>
<evidence type="ECO:0000256" key="1">
    <source>
        <dbReference type="SAM" id="Phobius"/>
    </source>
</evidence>
<reference evidence="2 3" key="1">
    <citation type="submission" date="2021-09" db="EMBL/GenBank/DDBJ databases">
        <title>Aeromonas schubertii isolated from Asian sea bass.</title>
        <authorList>
            <person name="Pinpimai K."/>
        </authorList>
    </citation>
    <scope>NUCLEOTIDE SEQUENCE [LARGE SCALE GENOMIC DNA]</scope>
    <source>
        <strain evidence="2 3">CHULA2021a</strain>
    </source>
</reference>
<keyword evidence="3" id="KW-1185">Reference proteome</keyword>
<evidence type="ECO:0000313" key="3">
    <source>
        <dbReference type="Proteomes" id="UP000774958"/>
    </source>
</evidence>
<dbReference type="EMBL" id="JAIRBT010000004">
    <property type="protein sequence ID" value="MBZ6065327.1"/>
    <property type="molecule type" value="Genomic_DNA"/>
</dbReference>
<sequence>MKTKVFIAIIFITMAAIIYKMAGHIFFLSTVSPVMIASDGVYPEYIGPNNGIVKAEGTWFIKGEKQAHPLQVSTINCFLERGCTGSTAIVMNGMLHSFIDYYKILEWDETHVSIVNDSSMCVDYIYNINFPQRKATGMRVLKNKSASCAGINPVLHIELRNGIDAQEQYKEDKEKEFFDKLWMNFKFIFLY</sequence>
<proteinExistence type="predicted"/>
<keyword evidence="1" id="KW-1133">Transmembrane helix</keyword>
<name>A0ABS7V7G9_9GAMM</name>
<organism evidence="2 3">
    <name type="scientific">Aeromonas schubertii</name>
    <dbReference type="NCBI Taxonomy" id="652"/>
    <lineage>
        <taxon>Bacteria</taxon>
        <taxon>Pseudomonadati</taxon>
        <taxon>Pseudomonadota</taxon>
        <taxon>Gammaproteobacteria</taxon>
        <taxon>Aeromonadales</taxon>
        <taxon>Aeromonadaceae</taxon>
        <taxon>Aeromonas</taxon>
    </lineage>
</organism>
<gene>
    <name evidence="2" type="ORF">LA374_03745</name>
</gene>
<keyword evidence="1" id="KW-0812">Transmembrane</keyword>
<accession>A0ABS7V7G9</accession>
<feature type="transmembrane region" description="Helical" evidence="1">
    <location>
        <begin position="6"/>
        <end position="28"/>
    </location>
</feature>
<evidence type="ECO:0000313" key="2">
    <source>
        <dbReference type="EMBL" id="MBZ6065327.1"/>
    </source>
</evidence>
<dbReference type="Proteomes" id="UP000774958">
    <property type="component" value="Unassembled WGS sequence"/>
</dbReference>
<dbReference type="RefSeq" id="WP_224162215.1">
    <property type="nucleotide sequence ID" value="NZ_JAIRBT010000004.1"/>
</dbReference>